<gene>
    <name evidence="1" type="ORF">ED236_03245</name>
</gene>
<protein>
    <submittedName>
        <fullName evidence="1">Uncharacterized protein</fullName>
    </submittedName>
</protein>
<dbReference type="AlphaFoldDB" id="A0A3N0V6Z2"/>
<dbReference type="RefSeq" id="WP_123236470.1">
    <property type="nucleotide sequence ID" value="NZ_RJVP01000001.1"/>
</dbReference>
<dbReference type="Proteomes" id="UP000275137">
    <property type="component" value="Unassembled WGS sequence"/>
</dbReference>
<dbReference type="EMBL" id="RJVP01000001">
    <property type="protein sequence ID" value="ROH88479.1"/>
    <property type="molecule type" value="Genomic_DNA"/>
</dbReference>
<comment type="caution">
    <text evidence="1">The sequence shown here is derived from an EMBL/GenBank/DDBJ whole genome shotgun (WGS) entry which is preliminary data.</text>
</comment>
<keyword evidence="2" id="KW-1185">Reference proteome</keyword>
<evidence type="ECO:0000313" key="2">
    <source>
        <dbReference type="Proteomes" id="UP000275137"/>
    </source>
</evidence>
<evidence type="ECO:0000313" key="1">
    <source>
        <dbReference type="EMBL" id="ROH88479.1"/>
    </source>
</evidence>
<name>A0A3N0V6Z2_9PROT</name>
<reference evidence="1 2" key="1">
    <citation type="submission" date="2018-10" db="EMBL/GenBank/DDBJ databases">
        <authorList>
            <person name="Chen W.-M."/>
        </authorList>
    </citation>
    <scope>NUCLEOTIDE SEQUENCE [LARGE SCALE GENOMIC DNA]</scope>
    <source>
        <strain evidence="1 2">H-5</strain>
    </source>
</reference>
<sequence length="78" mass="8786">MNTKQCKRILLSGEEHCRVVYCEECGVAELEVGALSLRLEVEAFETLHKVMQQAVSKLQALSASREVNQFLRNLGNVH</sequence>
<proteinExistence type="predicted"/>
<organism evidence="1 2">
    <name type="scientific">Pseudomethylobacillus aquaticus</name>
    <dbReference type="NCBI Taxonomy" id="2676064"/>
    <lineage>
        <taxon>Bacteria</taxon>
        <taxon>Pseudomonadati</taxon>
        <taxon>Pseudomonadota</taxon>
        <taxon>Betaproteobacteria</taxon>
        <taxon>Nitrosomonadales</taxon>
        <taxon>Methylophilaceae</taxon>
        <taxon>Pseudomethylobacillus</taxon>
    </lineage>
</organism>
<accession>A0A3N0V6Z2</accession>